<feature type="transmembrane region" description="Helical" evidence="1">
    <location>
        <begin position="87"/>
        <end position="106"/>
    </location>
</feature>
<dbReference type="Pfam" id="PF16344">
    <property type="entry name" value="FecR_C"/>
    <property type="match status" value="1"/>
</dbReference>
<dbReference type="Proteomes" id="UP000242818">
    <property type="component" value="Unassembled WGS sequence"/>
</dbReference>
<dbReference type="Gene3D" id="3.55.50.30">
    <property type="match status" value="1"/>
</dbReference>
<dbReference type="OrthoDB" id="1099963at2"/>
<dbReference type="InterPro" id="IPR032508">
    <property type="entry name" value="FecR_C"/>
</dbReference>
<evidence type="ECO:0000313" key="5">
    <source>
        <dbReference type="Proteomes" id="UP000242818"/>
    </source>
</evidence>
<keyword evidence="1" id="KW-0812">Transmembrane</keyword>
<evidence type="ECO:0000313" key="4">
    <source>
        <dbReference type="EMBL" id="SCC53448.1"/>
    </source>
</evidence>
<dbReference type="Pfam" id="PF04773">
    <property type="entry name" value="FecR"/>
    <property type="match status" value="1"/>
</dbReference>
<keyword evidence="1" id="KW-1133">Transmembrane helix</keyword>
<evidence type="ECO:0000256" key="1">
    <source>
        <dbReference type="SAM" id="Phobius"/>
    </source>
</evidence>
<proteinExistence type="predicted"/>
<sequence length="389" mass="43201">MEQRIAYLLNKLREGALMPAEEAELDLFFAEERNREIFNRVAALHTTTNSSVLPIDQTEWEPLLVDILSADKTAEKRGAKRIFILPVWWRMAAAVLILIVVSGLLLRQKIKGPGTHHQVAALDMPPGTNKAILQLSNGNRIVLSDAQNGVIGRQGNVQVIKLDSGRLAYQQEPAGNETVVVYNTLITPRGGQFKVLLPDGSAVWLNAASSLRYPSSFIGNDRVVELTGEAYFEVAPDAKRPFRVRSKDQEVLVLGTHFNINTYADEPAATTTLISGKVKVDGTGFSGILQPGEQARLQGGNWQLLKAADLDQVIAWKNGYFSFDRADITTVMRQLARWYDVNVIFETKNTQQAFIGEIPRNVSLEKAMQILKLSDIRYTVTGKTVRITD</sequence>
<name>A0A1C4FBU0_9BACT</name>
<dbReference type="AlphaFoldDB" id="A0A1C4FBU0"/>
<dbReference type="Gene3D" id="2.60.120.1440">
    <property type="match status" value="1"/>
</dbReference>
<dbReference type="InterPro" id="IPR012373">
    <property type="entry name" value="Ferrdict_sens_TM"/>
</dbReference>
<evidence type="ECO:0000259" key="3">
    <source>
        <dbReference type="Pfam" id="PF16344"/>
    </source>
</evidence>
<dbReference type="EMBL" id="FMAR01000013">
    <property type="protein sequence ID" value="SCC53448.1"/>
    <property type="molecule type" value="Genomic_DNA"/>
</dbReference>
<dbReference type="PANTHER" id="PTHR30273:SF2">
    <property type="entry name" value="PROTEIN FECR"/>
    <property type="match status" value="1"/>
</dbReference>
<feature type="domain" description="FecR protein" evidence="2">
    <location>
        <begin position="184"/>
        <end position="279"/>
    </location>
</feature>
<keyword evidence="1" id="KW-0472">Membrane</keyword>
<protein>
    <submittedName>
        <fullName evidence="4">FecR family protein</fullName>
    </submittedName>
</protein>
<accession>A0A1C4FBU0</accession>
<dbReference type="PANTHER" id="PTHR30273">
    <property type="entry name" value="PERIPLASMIC SIGNAL SENSOR AND SIGMA FACTOR ACTIVATOR FECR-RELATED"/>
    <property type="match status" value="1"/>
</dbReference>
<evidence type="ECO:0000259" key="2">
    <source>
        <dbReference type="Pfam" id="PF04773"/>
    </source>
</evidence>
<gene>
    <name evidence="4" type="ORF">GA0116948_11349</name>
</gene>
<reference evidence="4 5" key="1">
    <citation type="submission" date="2016-08" db="EMBL/GenBank/DDBJ databases">
        <authorList>
            <person name="Seilhamer J.J."/>
        </authorList>
    </citation>
    <scope>NUCLEOTIDE SEQUENCE [LARGE SCALE GENOMIC DNA]</scope>
    <source>
        <strain evidence="4 5">A37T2</strain>
    </source>
</reference>
<dbReference type="STRING" id="1335309.GA0116948_11349"/>
<dbReference type="GO" id="GO:0016989">
    <property type="term" value="F:sigma factor antagonist activity"/>
    <property type="evidence" value="ECO:0007669"/>
    <property type="project" value="TreeGrafter"/>
</dbReference>
<feature type="domain" description="Protein FecR C-terminal" evidence="3">
    <location>
        <begin position="320"/>
        <end position="387"/>
    </location>
</feature>
<dbReference type="RefSeq" id="WP_089714106.1">
    <property type="nucleotide sequence ID" value="NZ_FMAR01000013.1"/>
</dbReference>
<keyword evidence="5" id="KW-1185">Reference proteome</keyword>
<organism evidence="4 5">
    <name type="scientific">Chitinophaga costaii</name>
    <dbReference type="NCBI Taxonomy" id="1335309"/>
    <lineage>
        <taxon>Bacteria</taxon>
        <taxon>Pseudomonadati</taxon>
        <taxon>Bacteroidota</taxon>
        <taxon>Chitinophagia</taxon>
        <taxon>Chitinophagales</taxon>
        <taxon>Chitinophagaceae</taxon>
        <taxon>Chitinophaga</taxon>
    </lineage>
</organism>
<dbReference type="InterPro" id="IPR006860">
    <property type="entry name" value="FecR"/>
</dbReference>